<dbReference type="EMBL" id="JAUSWG010000017">
    <property type="protein sequence ID" value="MDQ0557984.1"/>
    <property type="molecule type" value="Genomic_DNA"/>
</dbReference>
<dbReference type="SUPFAM" id="SSF63817">
    <property type="entry name" value="Sortase"/>
    <property type="match status" value="1"/>
</dbReference>
<sequence>MKKIKWILNLILLVILLFSSYKIINKFIQYSKADKVYEKINEIKESQQENPNKAIDLSYINKDYRGWLDVDGTNIHYPIVQTTNNDFYLDKDINKNYLESGSIFLDFQNDNFNDSNTILYGHSMRNGTMFGQLKKFKDEQFFNKYNTIYLSKPDGNILKYKIFSAYITDSRNIYNKTSFDSNEDFNSFLDKTKKDSLFKSPVNVDSNDKILTLSTCSYEFDNARMVVHAKLIQE</sequence>
<dbReference type="RefSeq" id="WP_307509843.1">
    <property type="nucleotide sequence ID" value="NZ_BAAACE010000030.1"/>
</dbReference>
<proteinExistence type="predicted"/>
<keyword evidence="1 2" id="KW-0378">Hydrolase</keyword>
<gene>
    <name evidence="2" type="ORF">QOZ92_003119</name>
</gene>
<organism evidence="2 3">
    <name type="scientific">Paraclostridium ghonii</name>
    <dbReference type="NCBI Taxonomy" id="29358"/>
    <lineage>
        <taxon>Bacteria</taxon>
        <taxon>Bacillati</taxon>
        <taxon>Bacillota</taxon>
        <taxon>Clostridia</taxon>
        <taxon>Peptostreptococcales</taxon>
        <taxon>Peptostreptococcaceae</taxon>
        <taxon>Paraclostridium</taxon>
    </lineage>
</organism>
<evidence type="ECO:0000256" key="1">
    <source>
        <dbReference type="ARBA" id="ARBA00022801"/>
    </source>
</evidence>
<keyword evidence="3" id="KW-1185">Reference proteome</keyword>
<dbReference type="NCBIfam" id="TIGR03064">
    <property type="entry name" value="sortase_srtB"/>
    <property type="match status" value="1"/>
</dbReference>
<comment type="caution">
    <text evidence="2">The sequence shown here is derived from an EMBL/GenBank/DDBJ whole genome shotgun (WGS) entry which is preliminary data.</text>
</comment>
<name>A0ABU0N495_9FIRM</name>
<evidence type="ECO:0000313" key="2">
    <source>
        <dbReference type="EMBL" id="MDQ0557984.1"/>
    </source>
</evidence>
<dbReference type="GO" id="GO:0016787">
    <property type="term" value="F:hydrolase activity"/>
    <property type="evidence" value="ECO:0007669"/>
    <property type="project" value="UniProtKB-KW"/>
</dbReference>
<dbReference type="CDD" id="cd05826">
    <property type="entry name" value="Sortase_B"/>
    <property type="match status" value="1"/>
</dbReference>
<evidence type="ECO:0000313" key="3">
    <source>
        <dbReference type="Proteomes" id="UP001232584"/>
    </source>
</evidence>
<dbReference type="InterPro" id="IPR009835">
    <property type="entry name" value="SrtB"/>
</dbReference>
<dbReference type="Proteomes" id="UP001232584">
    <property type="component" value="Unassembled WGS sequence"/>
</dbReference>
<dbReference type="Pfam" id="PF04203">
    <property type="entry name" value="Sortase"/>
    <property type="match status" value="1"/>
</dbReference>
<reference evidence="2 3" key="1">
    <citation type="submission" date="2023-07" db="EMBL/GenBank/DDBJ databases">
        <title>Genomic Encyclopedia of Type Strains, Phase IV (KMG-IV): sequencing the most valuable type-strain genomes for metagenomic binning, comparative biology and taxonomic classification.</title>
        <authorList>
            <person name="Goeker M."/>
        </authorList>
    </citation>
    <scope>NUCLEOTIDE SEQUENCE [LARGE SCALE GENOMIC DNA]</scope>
    <source>
        <strain evidence="2 3">DSM 15049</strain>
    </source>
</reference>
<accession>A0ABU0N495</accession>
<dbReference type="Gene3D" id="2.40.260.10">
    <property type="entry name" value="Sortase"/>
    <property type="match status" value="1"/>
</dbReference>
<dbReference type="InterPro" id="IPR005754">
    <property type="entry name" value="Sortase"/>
</dbReference>
<dbReference type="EC" id="3.4.22.70" evidence="2"/>
<protein>
    <submittedName>
        <fullName evidence="2">Sortase B</fullName>
        <ecNumber evidence="2">3.4.22.70</ecNumber>
    </submittedName>
</protein>
<dbReference type="InterPro" id="IPR023365">
    <property type="entry name" value="Sortase_dom-sf"/>
</dbReference>